<comment type="subcellular location">
    <subcellularLocation>
        <location evidence="1">Apical cell membrane</location>
        <topology evidence="1">Single-pass type I membrane protein</topology>
    </subcellularLocation>
</comment>
<dbReference type="KEGG" id="fas:105269285"/>
<dbReference type="FunFam" id="3.40.50.1110:FF:000005">
    <property type="entry name" value="Phospholipase B1"/>
    <property type="match status" value="1"/>
</dbReference>
<comment type="catalytic activity">
    <reaction evidence="24">
        <text>1-hexadecanoyl-2-(9Z)-octadecenoyl-3-octadecanoyl-sn-glycerol + H2O = 1-hexadecanoyl-2-(9Z-octadecenoyl)-sn-glycerol + octadecanoate + H(+)</text>
        <dbReference type="Rhea" id="RHEA:41111"/>
        <dbReference type="ChEBI" id="CHEBI:15377"/>
        <dbReference type="ChEBI" id="CHEBI:15378"/>
        <dbReference type="ChEBI" id="CHEBI:25629"/>
        <dbReference type="ChEBI" id="CHEBI:75466"/>
        <dbReference type="ChEBI" id="CHEBI:77623"/>
    </reaction>
    <physiologicalReaction direction="left-to-right" evidence="24">
        <dbReference type="Rhea" id="RHEA:41112"/>
    </physiologicalReaction>
</comment>
<dbReference type="CDD" id="cd01824">
    <property type="entry name" value="Phospholipase_B_like"/>
    <property type="match status" value="1"/>
</dbReference>
<evidence type="ECO:0000256" key="5">
    <source>
        <dbReference type="ARBA" id="ARBA00022692"/>
    </source>
</evidence>
<evidence type="ECO:0000313" key="45">
    <source>
        <dbReference type="Proteomes" id="UP000694866"/>
    </source>
</evidence>
<evidence type="ECO:0000256" key="22">
    <source>
        <dbReference type="ARBA" id="ARBA00047363"/>
    </source>
</evidence>
<comment type="catalytic activity">
    <reaction evidence="32">
        <text>1,2,3-tri-(9Z-octadecenoyl)-glycerol + H2O = di-(9Z)-octadecenoylglycerol + (9Z)-octadecenoate + H(+)</text>
        <dbReference type="Rhea" id="RHEA:38575"/>
        <dbReference type="ChEBI" id="CHEBI:15377"/>
        <dbReference type="ChEBI" id="CHEBI:15378"/>
        <dbReference type="ChEBI" id="CHEBI:30823"/>
        <dbReference type="ChEBI" id="CHEBI:53753"/>
        <dbReference type="ChEBI" id="CHEBI:75945"/>
    </reaction>
    <physiologicalReaction direction="left-to-right" evidence="32">
        <dbReference type="Rhea" id="RHEA:38576"/>
    </physiologicalReaction>
</comment>
<comment type="catalytic activity">
    <reaction evidence="26">
        <text>1-hexadecanoyl-2-(9Z-octadecenoyl)-sn-glycero-3-phospho-(1'-sn-glycerol) + H2O = 1-hexadecanoyl-sn-glycero-3-phospho-(1'-sn-glycerol) + (9Z)-octadecenoate + H(+)</text>
        <dbReference type="Rhea" id="RHEA:40919"/>
        <dbReference type="ChEBI" id="CHEBI:15377"/>
        <dbReference type="ChEBI" id="CHEBI:15378"/>
        <dbReference type="ChEBI" id="CHEBI:30823"/>
        <dbReference type="ChEBI" id="CHEBI:72841"/>
        <dbReference type="ChEBI" id="CHEBI:75158"/>
    </reaction>
    <physiologicalReaction direction="left-to-right" evidence="26">
        <dbReference type="Rhea" id="RHEA:40920"/>
    </physiologicalReaction>
</comment>
<comment type="catalytic activity">
    <reaction evidence="36">
        <text>1-hexadecanoyl-2-(9Z-octadecenoyl)-sn-glycero-3-phosphocholine + H2O = 1-hexadecanoyl-sn-glycero-3-phosphocholine + (9Z)-octadecenoate + H(+)</text>
        <dbReference type="Rhea" id="RHEA:38779"/>
        <dbReference type="ChEBI" id="CHEBI:15377"/>
        <dbReference type="ChEBI" id="CHEBI:15378"/>
        <dbReference type="ChEBI" id="CHEBI:30823"/>
        <dbReference type="ChEBI" id="CHEBI:72998"/>
        <dbReference type="ChEBI" id="CHEBI:73001"/>
    </reaction>
    <physiologicalReaction direction="left-to-right" evidence="36">
        <dbReference type="Rhea" id="RHEA:38780"/>
    </physiologicalReaction>
</comment>
<comment type="catalytic activity">
    <reaction evidence="31">
        <text>1-octadecanoyl-2-(9Z,12Z)-octadecadienoyl-sn-glycerol + H2O = 1-octadecanoyl-sn-glycerol + (9Z,12Z)-octadecadienoate + H(+)</text>
        <dbReference type="Rhea" id="RHEA:40927"/>
        <dbReference type="ChEBI" id="CHEBI:15377"/>
        <dbReference type="ChEBI" id="CHEBI:15378"/>
        <dbReference type="ChEBI" id="CHEBI:30245"/>
        <dbReference type="ChEBI" id="CHEBI:75550"/>
        <dbReference type="ChEBI" id="CHEBI:77097"/>
    </reaction>
    <physiologicalReaction direction="left-to-right" evidence="31">
        <dbReference type="Rhea" id="RHEA:40928"/>
    </physiologicalReaction>
</comment>
<evidence type="ECO:0000256" key="35">
    <source>
        <dbReference type="ARBA" id="ARBA00048656"/>
    </source>
</evidence>
<evidence type="ECO:0000256" key="16">
    <source>
        <dbReference type="ARBA" id="ARBA00029723"/>
    </source>
</evidence>
<dbReference type="Pfam" id="PF00657">
    <property type="entry name" value="Lipase_GDSL"/>
    <property type="match status" value="1"/>
</dbReference>
<evidence type="ECO:0000256" key="17">
    <source>
        <dbReference type="ARBA" id="ARBA00031182"/>
    </source>
</evidence>
<evidence type="ECO:0000256" key="12">
    <source>
        <dbReference type="ARBA" id="ARBA00023180"/>
    </source>
</evidence>
<evidence type="ECO:0000256" key="26">
    <source>
        <dbReference type="ARBA" id="ARBA00048015"/>
    </source>
</evidence>
<keyword evidence="45" id="KW-1185">Reference proteome</keyword>
<accession>A0A9R1TE48</accession>
<comment type="catalytic activity">
    <reaction evidence="34">
        <text>1-hexadecanoyl-2-(9Z-octadecenoyl)-sn-glycero-3-phosphoethanolamine + H2O = 1-hexadecanoyl-sn-glycero-3-phosphoethanolamine + (9Z)-octadecenoate + H(+)</text>
        <dbReference type="Rhea" id="RHEA:40911"/>
        <dbReference type="ChEBI" id="CHEBI:15377"/>
        <dbReference type="ChEBI" id="CHEBI:15378"/>
        <dbReference type="ChEBI" id="CHEBI:30823"/>
        <dbReference type="ChEBI" id="CHEBI:73004"/>
        <dbReference type="ChEBI" id="CHEBI:73007"/>
    </reaction>
    <physiologicalReaction direction="left-to-right" evidence="34">
        <dbReference type="Rhea" id="RHEA:40912"/>
    </physiologicalReaction>
</comment>
<dbReference type="OrthoDB" id="10265800at2759"/>
<comment type="catalytic activity">
    <reaction evidence="23">
        <text>1-(9Z-octadecenoyl)-glycerol + H2O = glycerol + (9Z)-octadecenoate + H(+)</text>
        <dbReference type="Rhea" id="RHEA:38487"/>
        <dbReference type="ChEBI" id="CHEBI:15377"/>
        <dbReference type="ChEBI" id="CHEBI:15378"/>
        <dbReference type="ChEBI" id="CHEBI:17754"/>
        <dbReference type="ChEBI" id="CHEBI:30823"/>
        <dbReference type="ChEBI" id="CHEBI:75342"/>
    </reaction>
    <physiologicalReaction direction="left-to-right" evidence="23">
        <dbReference type="Rhea" id="RHEA:38488"/>
    </physiologicalReaction>
</comment>
<dbReference type="PANTHER" id="PTHR21325:SF31">
    <property type="entry name" value="GH22081P-RELATED"/>
    <property type="match status" value="1"/>
</dbReference>
<dbReference type="RefSeq" id="XP_011307715.1">
    <property type="nucleotide sequence ID" value="XM_011309413.1"/>
</dbReference>
<evidence type="ECO:0000256" key="8">
    <source>
        <dbReference type="ARBA" id="ARBA00022801"/>
    </source>
</evidence>
<comment type="catalytic activity">
    <reaction evidence="30">
        <text>1-hexadecanoyl-2-(9Z,12Z-octadecadienoyl)-sn-glycero-3-phosphocholine + H2O = 2-(9Z,12Z-octadecadienoyl)-sn-glycero-3-phosphocholine + hexadecanoate + H(+)</text>
        <dbReference type="Rhea" id="RHEA:40971"/>
        <dbReference type="ChEBI" id="CHEBI:7896"/>
        <dbReference type="ChEBI" id="CHEBI:15377"/>
        <dbReference type="ChEBI" id="CHEBI:15378"/>
        <dbReference type="ChEBI" id="CHEBI:73002"/>
        <dbReference type="ChEBI" id="CHEBI:76084"/>
    </reaction>
    <physiologicalReaction direction="left-to-right" evidence="30">
        <dbReference type="Rhea" id="RHEA:40972"/>
    </physiologicalReaction>
</comment>
<evidence type="ECO:0000256" key="3">
    <source>
        <dbReference type="ARBA" id="ARBA00015133"/>
    </source>
</evidence>
<keyword evidence="11" id="KW-0472">Membrane</keyword>
<evidence type="ECO:0000256" key="28">
    <source>
        <dbReference type="ARBA" id="ARBA00048058"/>
    </source>
</evidence>
<comment type="catalytic activity">
    <reaction evidence="25">
        <text>2,3-di-(9Z)-octadecenoyl-sn-glycerol + H2O = 3-(9Z-octadecenoyl)-sn-glycerol + (9Z)-octadecenoate + H(+)</text>
        <dbReference type="Rhea" id="RHEA:42604"/>
        <dbReference type="ChEBI" id="CHEBI:15377"/>
        <dbReference type="ChEBI" id="CHEBI:15378"/>
        <dbReference type="ChEBI" id="CHEBI:30823"/>
        <dbReference type="ChEBI" id="CHEBI:75824"/>
        <dbReference type="ChEBI" id="CHEBI:75938"/>
    </reaction>
    <physiologicalReaction direction="left-to-right" evidence="25">
        <dbReference type="Rhea" id="RHEA:42605"/>
    </physiologicalReaction>
</comment>
<evidence type="ECO:0000313" key="44">
    <source>
        <dbReference type="EMBL" id="JAG84013.1"/>
    </source>
</evidence>
<feature type="signal peptide" evidence="43">
    <location>
        <begin position="1"/>
        <end position="23"/>
    </location>
</feature>
<evidence type="ECO:0000256" key="24">
    <source>
        <dbReference type="ARBA" id="ARBA00047459"/>
    </source>
</evidence>
<evidence type="ECO:0000256" key="9">
    <source>
        <dbReference type="ARBA" id="ARBA00022989"/>
    </source>
</evidence>
<dbReference type="GO" id="GO:0004623">
    <property type="term" value="F:phospholipase A2 activity"/>
    <property type="evidence" value="ECO:0007669"/>
    <property type="project" value="UniProtKB-EC"/>
</dbReference>
<comment type="catalytic activity">
    <reaction evidence="22">
        <text>1,3-dihexadecanoyl-2-(9Z-octadecenoyl)glycerol + H2O = 1-hexadecanoyl-2-(9Z-octadecenoyl)-glycerol + hexadecanoate + H(+)</text>
        <dbReference type="Rhea" id="RHEA:40979"/>
        <dbReference type="ChEBI" id="CHEBI:7896"/>
        <dbReference type="ChEBI" id="CHEBI:15377"/>
        <dbReference type="ChEBI" id="CHEBI:15378"/>
        <dbReference type="ChEBI" id="CHEBI:75585"/>
        <dbReference type="ChEBI" id="CHEBI:75688"/>
    </reaction>
    <physiologicalReaction direction="left-to-right" evidence="22">
        <dbReference type="Rhea" id="RHEA:40980"/>
    </physiologicalReaction>
</comment>
<evidence type="ECO:0000256" key="21">
    <source>
        <dbReference type="ARBA" id="ARBA00047324"/>
    </source>
</evidence>
<evidence type="ECO:0000256" key="1">
    <source>
        <dbReference type="ARBA" id="ARBA00004247"/>
    </source>
</evidence>
<keyword evidence="4" id="KW-1003">Cell membrane</keyword>
<evidence type="ECO:0000256" key="2">
    <source>
        <dbReference type="ARBA" id="ARBA00009979"/>
    </source>
</evidence>
<dbReference type="GO" id="GO:0016324">
    <property type="term" value="C:apical plasma membrane"/>
    <property type="evidence" value="ECO:0007669"/>
    <property type="project" value="UniProtKB-SubCell"/>
</dbReference>
<reference evidence="46" key="2">
    <citation type="submission" date="2025-04" db="UniProtKB">
        <authorList>
            <consortium name="RefSeq"/>
        </authorList>
    </citation>
    <scope>IDENTIFICATION</scope>
    <source>
        <strain evidence="46">USDA-PBARC FA_bdor</strain>
        <tissue evidence="46">Whole organism</tissue>
    </source>
</reference>
<organism evidence="44">
    <name type="scientific">Fopius arisanus</name>
    <dbReference type="NCBI Taxonomy" id="64838"/>
    <lineage>
        <taxon>Eukaryota</taxon>
        <taxon>Metazoa</taxon>
        <taxon>Ecdysozoa</taxon>
        <taxon>Arthropoda</taxon>
        <taxon>Hexapoda</taxon>
        <taxon>Insecta</taxon>
        <taxon>Pterygota</taxon>
        <taxon>Neoptera</taxon>
        <taxon>Endopterygota</taxon>
        <taxon>Hymenoptera</taxon>
        <taxon>Apocrita</taxon>
        <taxon>Ichneumonoidea</taxon>
        <taxon>Braconidae</taxon>
        <taxon>Opiinae</taxon>
        <taxon>Fopius</taxon>
    </lineage>
</organism>
<feature type="chain" id="PRO_5044541843" description="Phospholipase B1, membrane-associated" evidence="43">
    <location>
        <begin position="24"/>
        <end position="419"/>
    </location>
</feature>
<dbReference type="Gene3D" id="3.40.50.1110">
    <property type="entry name" value="SGNH hydrolase"/>
    <property type="match status" value="1"/>
</dbReference>
<dbReference type="InterPro" id="IPR038885">
    <property type="entry name" value="PLB1"/>
</dbReference>
<dbReference type="SUPFAM" id="SSF52266">
    <property type="entry name" value="SGNH hydrolase"/>
    <property type="match status" value="1"/>
</dbReference>
<sequence length="419" mass="47755">MWNRWKLMKMSLVLISIIQFISSSNCQRTALDSPANIQLLRIFKDFGSRLIGNANFAQARLLRDAKERDNTQYRIPDSFPFPCNTTAGRSTTVPTSVNKLRPGDIDVIGAMGDSLTAGFGIYATKFLDMFIENRGSSAFGGGQGTWRDTLTLANILKEFNKNLFGFATGDAWSHHPASQFNVAESISMSRDLPYMAQCLIKRMRNDPRVDLLNHWKLVTIFIGANDFCSNMCWIPSAWASLDNHKADMMTTLRLLRDNLPRTLVSIVPPPHMQTLVEMRGRSKLCRITTDFECSCMFGLTFRHRREEFYEINRRWIALDEEIGTYSEFQTKDFAVVIQPFTTNVQFPTLPDGKTDFRYLSADCFHLSQIANARTAFSVWRDLLEPVSSKTRSWDELDPALDNFPCPTRERPFIATLGNS</sequence>
<comment type="catalytic activity">
    <reaction evidence="35">
        <text>1-hexadecanoyl-sn-glycero-3-phosphocholine + H2O = sn-glycerol 3-phosphocholine + hexadecanoate + H(+)</text>
        <dbReference type="Rhea" id="RHEA:40435"/>
        <dbReference type="ChEBI" id="CHEBI:7896"/>
        <dbReference type="ChEBI" id="CHEBI:15377"/>
        <dbReference type="ChEBI" id="CHEBI:15378"/>
        <dbReference type="ChEBI" id="CHEBI:16870"/>
        <dbReference type="ChEBI" id="CHEBI:72998"/>
    </reaction>
    <physiologicalReaction direction="left-to-right" evidence="35">
        <dbReference type="Rhea" id="RHEA:40436"/>
    </physiologicalReaction>
</comment>
<evidence type="ECO:0000256" key="13">
    <source>
        <dbReference type="ARBA" id="ARBA00023369"/>
    </source>
</evidence>
<evidence type="ECO:0000256" key="23">
    <source>
        <dbReference type="ARBA" id="ARBA00047438"/>
    </source>
</evidence>
<comment type="function">
    <text evidence="20">Calcium-independent membrane-associated phospholipase that catalyzes complete diacylation of phospholipids by hydrolyzing both sn-1 and sn-2 fatty acyl chains attached to the glycerol backbone (phospholipase B activity). Has dual phospholipase and lysophospholipase activities toward diacylphospholipids. Preferentially cleaves sn-2 ester bonds over sn-1 bonds. Acts as a lipase toward glycerolipid substrates. Hydrolyzes fatty acyl chains of diacylglycerols with preference for the sn-2 position and of triacylglycerols with not positional selectivity. May also hydrolyze long chain retinyl esters such as retinyl palmitate. May contribute to digestion of dietary phospholipids, glycerolipids and retinoids, facilitating lipid absorption at the brush border.</text>
</comment>
<comment type="catalytic activity">
    <reaction evidence="13">
        <text>a triacylglycerol + H2O = a diacylglycerol + a fatty acid + H(+)</text>
        <dbReference type="Rhea" id="RHEA:12044"/>
        <dbReference type="ChEBI" id="CHEBI:15377"/>
        <dbReference type="ChEBI" id="CHEBI:15378"/>
        <dbReference type="ChEBI" id="CHEBI:17855"/>
        <dbReference type="ChEBI" id="CHEBI:18035"/>
        <dbReference type="ChEBI" id="CHEBI:28868"/>
        <dbReference type="EC" id="3.1.1.3"/>
    </reaction>
    <physiologicalReaction direction="left-to-right" evidence="13">
        <dbReference type="Rhea" id="RHEA:12045"/>
    </physiologicalReaction>
</comment>
<comment type="catalytic activity">
    <reaction evidence="41">
        <text>1,3-di-(9Z-octadecenoyl)-glycerol + H2O = 1-(9Z-octadecenoyl)-glycerol + (9Z)-octadecenoate + H(+)</text>
        <dbReference type="Rhea" id="RHEA:39939"/>
        <dbReference type="ChEBI" id="CHEBI:15377"/>
        <dbReference type="ChEBI" id="CHEBI:15378"/>
        <dbReference type="ChEBI" id="CHEBI:30823"/>
        <dbReference type="ChEBI" id="CHEBI:75342"/>
        <dbReference type="ChEBI" id="CHEBI:75735"/>
    </reaction>
    <physiologicalReaction direction="left-to-right" evidence="41">
        <dbReference type="Rhea" id="RHEA:39940"/>
    </physiologicalReaction>
</comment>
<keyword evidence="12" id="KW-0325">Glycoprotein</keyword>
<comment type="similarity">
    <text evidence="2">Belongs to the 'GDSL' lipolytic enzyme family. Phospholipase B1 subfamily.</text>
</comment>
<evidence type="ECO:0000256" key="42">
    <source>
        <dbReference type="ARBA" id="ARBA00049461"/>
    </source>
</evidence>
<comment type="catalytic activity">
    <reaction evidence="37">
        <text>1,3-dihexadecanoyl-2-(9Z-octadecenoyl)glycerol + H2O = 1,3-dihexadecanoylglycerol + (9Z)-octadecenoate + H(+)</text>
        <dbReference type="Rhea" id="RHEA:40983"/>
        <dbReference type="ChEBI" id="CHEBI:15377"/>
        <dbReference type="ChEBI" id="CHEBI:15378"/>
        <dbReference type="ChEBI" id="CHEBI:30823"/>
        <dbReference type="ChEBI" id="CHEBI:75688"/>
        <dbReference type="ChEBI" id="CHEBI:77619"/>
    </reaction>
    <physiologicalReaction direction="left-to-right" evidence="37">
        <dbReference type="Rhea" id="RHEA:40984"/>
    </physiologicalReaction>
</comment>
<protein>
    <recommendedName>
        <fullName evidence="3">Phospholipase B1, membrane-associated</fullName>
    </recommendedName>
    <alternativeName>
        <fullName evidence="16">Lysophospholipase</fullName>
    </alternativeName>
    <alternativeName>
        <fullName evidence="17">Phospholipase A2</fullName>
    </alternativeName>
    <alternativeName>
        <fullName evidence="19">Phospholipase B/lipase</fullName>
    </alternativeName>
    <alternativeName>
        <fullName evidence="18">Triacylglycerol lipase</fullName>
    </alternativeName>
</protein>
<keyword evidence="8" id="KW-0378">Hydrolase</keyword>
<evidence type="ECO:0000256" key="32">
    <source>
        <dbReference type="ARBA" id="ARBA00048386"/>
    </source>
</evidence>
<dbReference type="GO" id="GO:0004806">
    <property type="term" value="F:triacylglycerol lipase activity"/>
    <property type="evidence" value="ECO:0007669"/>
    <property type="project" value="UniProtKB-EC"/>
</dbReference>
<comment type="catalytic activity">
    <reaction evidence="42">
        <text>2-(9Z-octadecenoyl)-glycerol + H2O = glycerol + (9Z)-octadecenoate + H(+)</text>
        <dbReference type="Rhea" id="RHEA:38491"/>
        <dbReference type="ChEBI" id="CHEBI:15377"/>
        <dbReference type="ChEBI" id="CHEBI:15378"/>
        <dbReference type="ChEBI" id="CHEBI:17754"/>
        <dbReference type="ChEBI" id="CHEBI:30823"/>
        <dbReference type="ChEBI" id="CHEBI:73990"/>
    </reaction>
    <physiologicalReaction direction="left-to-right" evidence="42">
        <dbReference type="Rhea" id="RHEA:38492"/>
    </physiologicalReaction>
</comment>
<evidence type="ECO:0000256" key="18">
    <source>
        <dbReference type="ARBA" id="ARBA00031485"/>
    </source>
</evidence>
<evidence type="ECO:0000256" key="19">
    <source>
        <dbReference type="ARBA" id="ARBA00033022"/>
    </source>
</evidence>
<evidence type="ECO:0000256" key="25">
    <source>
        <dbReference type="ARBA" id="ARBA00048011"/>
    </source>
</evidence>
<comment type="catalytic activity">
    <reaction evidence="14">
        <text>1-hexadecanoyl-2-(9Z,12Z-octadecadienoyl)-sn-glycero-3-phosphocholine + H2O = (9Z,12Z)-octadecadienoate + 1-hexadecanoyl-sn-glycero-3-phosphocholine + H(+)</text>
        <dbReference type="Rhea" id="RHEA:40811"/>
        <dbReference type="ChEBI" id="CHEBI:15377"/>
        <dbReference type="ChEBI" id="CHEBI:15378"/>
        <dbReference type="ChEBI" id="CHEBI:30245"/>
        <dbReference type="ChEBI" id="CHEBI:72998"/>
        <dbReference type="ChEBI" id="CHEBI:73002"/>
    </reaction>
    <physiologicalReaction direction="left-to-right" evidence="14">
        <dbReference type="Rhea" id="RHEA:40812"/>
    </physiologicalReaction>
</comment>
<keyword evidence="6 43" id="KW-0732">Signal</keyword>
<evidence type="ECO:0000256" key="37">
    <source>
        <dbReference type="ARBA" id="ARBA00048869"/>
    </source>
</evidence>
<comment type="catalytic activity">
    <reaction evidence="39">
        <text>1-hexadecanoyl-2-(9Z)-octadecenoyl-3-octadecanoyl-sn-glycerol + H2O = 1-hexadecanoyl-3-octadecanoyl-sn-glycerol + (9Z)-octadecenoate + H(+)</text>
        <dbReference type="Rhea" id="RHEA:41103"/>
        <dbReference type="ChEBI" id="CHEBI:15377"/>
        <dbReference type="ChEBI" id="CHEBI:15378"/>
        <dbReference type="ChEBI" id="CHEBI:30823"/>
        <dbReference type="ChEBI" id="CHEBI:77623"/>
        <dbReference type="ChEBI" id="CHEBI:77624"/>
    </reaction>
    <physiologicalReaction direction="left-to-right" evidence="39">
        <dbReference type="Rhea" id="RHEA:41104"/>
    </physiologicalReaction>
</comment>
<comment type="catalytic activity">
    <reaction evidence="15">
        <text>a 1,2-diacyl-sn-glycero-3-phosphocholine + H2O = a 1-acyl-sn-glycero-3-phosphocholine + a fatty acid + H(+)</text>
        <dbReference type="Rhea" id="RHEA:15801"/>
        <dbReference type="ChEBI" id="CHEBI:15377"/>
        <dbReference type="ChEBI" id="CHEBI:15378"/>
        <dbReference type="ChEBI" id="CHEBI:28868"/>
        <dbReference type="ChEBI" id="CHEBI:57643"/>
        <dbReference type="ChEBI" id="CHEBI:58168"/>
        <dbReference type="EC" id="3.1.1.4"/>
    </reaction>
    <physiologicalReaction direction="left-to-right" evidence="15">
        <dbReference type="Rhea" id="RHEA:15802"/>
    </physiologicalReaction>
</comment>
<evidence type="ECO:0000256" key="10">
    <source>
        <dbReference type="ARBA" id="ARBA00023098"/>
    </source>
</evidence>
<dbReference type="PANTHER" id="PTHR21325">
    <property type="entry name" value="PHOSPHOLIPASE B, PLB1"/>
    <property type="match status" value="1"/>
</dbReference>
<evidence type="ECO:0000256" key="11">
    <source>
        <dbReference type="ARBA" id="ARBA00023136"/>
    </source>
</evidence>
<dbReference type="GO" id="GO:0006644">
    <property type="term" value="P:phospholipid metabolic process"/>
    <property type="evidence" value="ECO:0007669"/>
    <property type="project" value="TreeGrafter"/>
</dbReference>
<proteinExistence type="inferred from homology"/>
<dbReference type="EMBL" id="GBYB01014246">
    <property type="protein sequence ID" value="JAG84013.1"/>
    <property type="molecule type" value="Transcribed_RNA"/>
</dbReference>
<evidence type="ECO:0000256" key="39">
    <source>
        <dbReference type="ARBA" id="ARBA00048939"/>
    </source>
</evidence>
<gene>
    <name evidence="44" type="primary">PLB1_0</name>
    <name evidence="46" type="synonym">LOC105269285</name>
    <name evidence="44" type="ORF">g.54304</name>
</gene>
<comment type="catalytic activity">
    <reaction evidence="28">
        <text>1,2-di-(9Z-octadecenoyl)-sn-glycero-3-phosphocholine + H2O = 1-(9Z-octadecenoyl)-sn-glycero-3-phosphocholine + (9Z)-octadecenoate + H(+)</text>
        <dbReference type="Rhea" id="RHEA:40923"/>
        <dbReference type="ChEBI" id="CHEBI:15377"/>
        <dbReference type="ChEBI" id="CHEBI:15378"/>
        <dbReference type="ChEBI" id="CHEBI:28610"/>
        <dbReference type="ChEBI" id="CHEBI:30823"/>
        <dbReference type="ChEBI" id="CHEBI:74669"/>
    </reaction>
    <physiologicalReaction direction="left-to-right" evidence="28">
        <dbReference type="Rhea" id="RHEA:40924"/>
    </physiologicalReaction>
</comment>
<comment type="catalytic activity">
    <reaction evidence="38">
        <text>1-O-hexadecyl-2-(9Z)-octadecenoyl-sn-glycero-3-phosphocholine + H2O = 1-O-hexadecyl-sn-glycero-3-phosphocholine + (9Z)-octadecenoate + H(+)</text>
        <dbReference type="Rhea" id="RHEA:40915"/>
        <dbReference type="ChEBI" id="CHEBI:15377"/>
        <dbReference type="ChEBI" id="CHEBI:15378"/>
        <dbReference type="ChEBI" id="CHEBI:30823"/>
        <dbReference type="ChEBI" id="CHEBI:34112"/>
        <dbReference type="ChEBI" id="CHEBI:64496"/>
    </reaction>
    <physiologicalReaction direction="left-to-right" evidence="38">
        <dbReference type="Rhea" id="RHEA:40916"/>
    </physiologicalReaction>
</comment>
<evidence type="ECO:0000256" key="7">
    <source>
        <dbReference type="ARBA" id="ARBA00022737"/>
    </source>
</evidence>
<evidence type="ECO:0000256" key="30">
    <source>
        <dbReference type="ARBA" id="ARBA00048362"/>
    </source>
</evidence>
<comment type="catalytic activity">
    <reaction evidence="27">
        <text>a 1-O-alkyl-2-acyl-sn-glycero-3-phosphocholine + H2O = a 1-O-alkyl-sn-glycero-3-phosphocholine + a fatty acid + H(+)</text>
        <dbReference type="Rhea" id="RHEA:36231"/>
        <dbReference type="ChEBI" id="CHEBI:15377"/>
        <dbReference type="ChEBI" id="CHEBI:15378"/>
        <dbReference type="ChEBI" id="CHEBI:28868"/>
        <dbReference type="ChEBI" id="CHEBI:30909"/>
        <dbReference type="ChEBI" id="CHEBI:36702"/>
        <dbReference type="EC" id="3.1.1.4"/>
    </reaction>
    <physiologicalReaction direction="left-to-right" evidence="27">
        <dbReference type="Rhea" id="RHEA:36232"/>
    </physiologicalReaction>
</comment>
<evidence type="ECO:0000256" key="14">
    <source>
        <dbReference type="ARBA" id="ARBA00023408"/>
    </source>
</evidence>
<evidence type="ECO:0000256" key="34">
    <source>
        <dbReference type="ARBA" id="ARBA00048613"/>
    </source>
</evidence>
<comment type="catalytic activity">
    <reaction evidence="40">
        <text>1,2-dihexadecanoyl-sn-glycero-3-phosphocholine + 2 H2O = sn-glycerol 3-phosphocholine + 2 hexadecanoate + 2 H(+)</text>
        <dbReference type="Rhea" id="RHEA:40975"/>
        <dbReference type="ChEBI" id="CHEBI:7896"/>
        <dbReference type="ChEBI" id="CHEBI:15377"/>
        <dbReference type="ChEBI" id="CHEBI:15378"/>
        <dbReference type="ChEBI" id="CHEBI:16870"/>
        <dbReference type="ChEBI" id="CHEBI:72999"/>
    </reaction>
    <physiologicalReaction direction="left-to-right" evidence="40">
        <dbReference type="Rhea" id="RHEA:40976"/>
    </physiologicalReaction>
</comment>
<evidence type="ECO:0000256" key="33">
    <source>
        <dbReference type="ARBA" id="ARBA00048454"/>
    </source>
</evidence>
<dbReference type="InterPro" id="IPR001087">
    <property type="entry name" value="GDSL"/>
</dbReference>
<evidence type="ECO:0000256" key="20">
    <source>
        <dbReference type="ARBA" id="ARBA00045916"/>
    </source>
</evidence>
<keyword evidence="9" id="KW-1133">Transmembrane helix</keyword>
<name>A0A0C9S0V5_9HYME</name>
<dbReference type="GO" id="GO:0004622">
    <property type="term" value="F:phosphatidylcholine lysophospholipase activity"/>
    <property type="evidence" value="ECO:0007669"/>
    <property type="project" value="UniProtKB-EC"/>
</dbReference>
<comment type="catalytic activity">
    <reaction evidence="21">
        <text>1-hexadecanoyl-2-(9Z)-octadecenoyl-3-octadecanoyl-sn-glycerol + H2O = 2-(9Z-octadecenoyl)-3-octadecanoyl-sn-glycerol + hexadecanoate + H(+)</text>
        <dbReference type="Rhea" id="RHEA:41107"/>
        <dbReference type="ChEBI" id="CHEBI:7896"/>
        <dbReference type="ChEBI" id="CHEBI:15377"/>
        <dbReference type="ChEBI" id="CHEBI:15378"/>
        <dbReference type="ChEBI" id="CHEBI:75558"/>
        <dbReference type="ChEBI" id="CHEBI:77623"/>
    </reaction>
    <physiologicalReaction direction="left-to-right" evidence="21">
        <dbReference type="Rhea" id="RHEA:41108"/>
    </physiologicalReaction>
</comment>
<comment type="catalytic activity">
    <reaction evidence="29">
        <text>1,2-dihexadecanoyl-sn-glycero-3-phosphocholine + H2O = 1-hexadecanoyl-sn-glycero-3-phosphocholine + hexadecanoate + H(+)</text>
        <dbReference type="Rhea" id="RHEA:41223"/>
        <dbReference type="ChEBI" id="CHEBI:7896"/>
        <dbReference type="ChEBI" id="CHEBI:15377"/>
        <dbReference type="ChEBI" id="CHEBI:15378"/>
        <dbReference type="ChEBI" id="CHEBI:72998"/>
        <dbReference type="ChEBI" id="CHEBI:72999"/>
    </reaction>
    <physiologicalReaction direction="left-to-right" evidence="29">
        <dbReference type="Rhea" id="RHEA:41224"/>
    </physiologicalReaction>
</comment>
<dbReference type="Proteomes" id="UP000694866">
    <property type="component" value="Unplaced"/>
</dbReference>
<dbReference type="InterPro" id="IPR036514">
    <property type="entry name" value="SGNH_hydro_sf"/>
</dbReference>
<dbReference type="InterPro" id="IPR035547">
    <property type="entry name" value="Phospholipase_B"/>
</dbReference>
<keyword evidence="10" id="KW-0443">Lipid metabolism</keyword>
<evidence type="ECO:0000256" key="6">
    <source>
        <dbReference type="ARBA" id="ARBA00022729"/>
    </source>
</evidence>
<evidence type="ECO:0000256" key="31">
    <source>
        <dbReference type="ARBA" id="ARBA00048374"/>
    </source>
</evidence>
<evidence type="ECO:0000313" key="46">
    <source>
        <dbReference type="RefSeq" id="XP_011307715.1"/>
    </source>
</evidence>
<comment type="catalytic activity">
    <reaction evidence="33">
        <text>a 1-acyl-sn-glycero-3-phosphocholine + H2O = sn-glycerol 3-phosphocholine + a fatty acid + H(+)</text>
        <dbReference type="Rhea" id="RHEA:15177"/>
        <dbReference type="ChEBI" id="CHEBI:15377"/>
        <dbReference type="ChEBI" id="CHEBI:15378"/>
        <dbReference type="ChEBI" id="CHEBI:16870"/>
        <dbReference type="ChEBI" id="CHEBI:28868"/>
        <dbReference type="ChEBI" id="CHEBI:58168"/>
        <dbReference type="EC" id="3.1.1.5"/>
    </reaction>
    <physiologicalReaction direction="left-to-right" evidence="33">
        <dbReference type="Rhea" id="RHEA:15178"/>
    </physiologicalReaction>
</comment>
<keyword evidence="7" id="KW-0677">Repeat</keyword>
<evidence type="ECO:0000256" key="38">
    <source>
        <dbReference type="ARBA" id="ARBA00048872"/>
    </source>
</evidence>
<evidence type="ECO:0000256" key="40">
    <source>
        <dbReference type="ARBA" id="ARBA00049363"/>
    </source>
</evidence>
<evidence type="ECO:0000256" key="41">
    <source>
        <dbReference type="ARBA" id="ARBA00049372"/>
    </source>
</evidence>
<evidence type="ECO:0000256" key="29">
    <source>
        <dbReference type="ARBA" id="ARBA00048227"/>
    </source>
</evidence>
<keyword evidence="5" id="KW-0812">Transmembrane</keyword>
<dbReference type="AlphaFoldDB" id="A0A0C9S0V5"/>
<evidence type="ECO:0000256" key="43">
    <source>
        <dbReference type="SAM" id="SignalP"/>
    </source>
</evidence>
<dbReference type="GeneID" id="105269285"/>
<reference evidence="44" key="1">
    <citation type="submission" date="2015-01" db="EMBL/GenBank/DDBJ databases">
        <title>Transcriptome Assembly of Fopius arisanus.</title>
        <authorList>
            <person name="Geib S."/>
        </authorList>
    </citation>
    <scope>NUCLEOTIDE SEQUENCE</scope>
</reference>
<evidence type="ECO:0000256" key="27">
    <source>
        <dbReference type="ARBA" id="ARBA00048049"/>
    </source>
</evidence>
<accession>A0A0C9S0V5</accession>
<evidence type="ECO:0000256" key="36">
    <source>
        <dbReference type="ARBA" id="ARBA00048699"/>
    </source>
</evidence>
<evidence type="ECO:0000256" key="15">
    <source>
        <dbReference type="ARBA" id="ARBA00023422"/>
    </source>
</evidence>
<evidence type="ECO:0000256" key="4">
    <source>
        <dbReference type="ARBA" id="ARBA00022475"/>
    </source>
</evidence>